<keyword evidence="1" id="KW-0812">Transmembrane</keyword>
<keyword evidence="1" id="KW-1133">Transmembrane helix</keyword>
<evidence type="ECO:0000313" key="3">
    <source>
        <dbReference type="Proteomes" id="UP001432062"/>
    </source>
</evidence>
<dbReference type="RefSeq" id="WP_329405844.1">
    <property type="nucleotide sequence ID" value="NZ_CP109441.1"/>
</dbReference>
<proteinExistence type="predicted"/>
<dbReference type="Proteomes" id="UP001432062">
    <property type="component" value="Chromosome"/>
</dbReference>
<protein>
    <submittedName>
        <fullName evidence="2">Uncharacterized protein</fullName>
    </submittedName>
</protein>
<sequence length="111" mass="12385">MGAWQVMHSVLAVIGCGAFAMVGVACVWPVDRPRRHRRAASRGGLLPIEWPKAWTCGPPDQPFTLADAHLAMQLHRDHDCARKHAAFDALVAAGRIHPDSARRHRLWGRPW</sequence>
<evidence type="ECO:0000313" key="2">
    <source>
        <dbReference type="EMBL" id="WUV43358.1"/>
    </source>
</evidence>
<keyword evidence="3" id="KW-1185">Reference proteome</keyword>
<organism evidence="2 3">
    <name type="scientific">Nocardia vinacea</name>
    <dbReference type="NCBI Taxonomy" id="96468"/>
    <lineage>
        <taxon>Bacteria</taxon>
        <taxon>Bacillati</taxon>
        <taxon>Actinomycetota</taxon>
        <taxon>Actinomycetes</taxon>
        <taxon>Mycobacteriales</taxon>
        <taxon>Nocardiaceae</taxon>
        <taxon>Nocardia</taxon>
    </lineage>
</organism>
<gene>
    <name evidence="2" type="ORF">OG563_29530</name>
</gene>
<name>A0ABZ1YJN0_9NOCA</name>
<accession>A0ABZ1YJN0</accession>
<feature type="transmembrane region" description="Helical" evidence="1">
    <location>
        <begin position="6"/>
        <end position="28"/>
    </location>
</feature>
<evidence type="ECO:0000256" key="1">
    <source>
        <dbReference type="SAM" id="Phobius"/>
    </source>
</evidence>
<reference evidence="2" key="1">
    <citation type="submission" date="2022-10" db="EMBL/GenBank/DDBJ databases">
        <title>The complete genomes of actinobacterial strains from the NBC collection.</title>
        <authorList>
            <person name="Joergensen T.S."/>
            <person name="Alvarez Arevalo M."/>
            <person name="Sterndorff E.B."/>
            <person name="Faurdal D."/>
            <person name="Vuksanovic O."/>
            <person name="Mourched A.-S."/>
            <person name="Charusanti P."/>
            <person name="Shaw S."/>
            <person name="Blin K."/>
            <person name="Weber T."/>
        </authorList>
    </citation>
    <scope>NUCLEOTIDE SEQUENCE</scope>
    <source>
        <strain evidence="2">NBC_01482</strain>
    </source>
</reference>
<dbReference type="EMBL" id="CP109441">
    <property type="protein sequence ID" value="WUV43358.1"/>
    <property type="molecule type" value="Genomic_DNA"/>
</dbReference>
<keyword evidence="1" id="KW-0472">Membrane</keyword>